<evidence type="ECO:0000259" key="9">
    <source>
        <dbReference type="Pfam" id="PF13090"/>
    </source>
</evidence>
<organism evidence="11">
    <name type="scientific">hydrothermal vent metagenome</name>
    <dbReference type="NCBI Taxonomy" id="652676"/>
    <lineage>
        <taxon>unclassified sequences</taxon>
        <taxon>metagenomes</taxon>
        <taxon>ecological metagenomes</taxon>
    </lineage>
</organism>
<dbReference type="GO" id="GO:0006799">
    <property type="term" value="P:polyphosphate biosynthetic process"/>
    <property type="evidence" value="ECO:0007669"/>
    <property type="project" value="InterPro"/>
</dbReference>
<feature type="domain" description="Polyphosphate kinase C-terminal" evidence="9">
    <location>
        <begin position="511"/>
        <end position="663"/>
    </location>
</feature>
<dbReference type="CDD" id="cd09165">
    <property type="entry name" value="PLDc_PaPPK1_C1_like"/>
    <property type="match status" value="1"/>
</dbReference>
<keyword evidence="2" id="KW-0597">Phosphoprotein</keyword>
<evidence type="ECO:0000259" key="7">
    <source>
        <dbReference type="Pfam" id="PF02503"/>
    </source>
</evidence>
<dbReference type="SUPFAM" id="SSF143724">
    <property type="entry name" value="PHP14-like"/>
    <property type="match status" value="1"/>
</dbReference>
<feature type="domain" description="Polyphosphate kinase N-terminal" evidence="8">
    <location>
        <begin position="9"/>
        <end position="114"/>
    </location>
</feature>
<evidence type="ECO:0000256" key="1">
    <source>
        <dbReference type="ARBA" id="ARBA00012960"/>
    </source>
</evidence>
<protein>
    <recommendedName>
        <fullName evidence="1">ATP-polyphosphate phosphotransferase</fullName>
        <ecNumber evidence="1">2.7.4.1</ecNumber>
    </recommendedName>
</protein>
<evidence type="ECO:0000256" key="5">
    <source>
        <dbReference type="ARBA" id="ARBA00022777"/>
    </source>
</evidence>
<evidence type="ECO:0000256" key="3">
    <source>
        <dbReference type="ARBA" id="ARBA00022679"/>
    </source>
</evidence>
<sequence>MTAHEPSSYINRELSQLEFQSRVLALAENKTTPLLERVKFVAIVSQNLDEFYQVRVAGLLEHHVTGVGRRPADGMSPREQLDAIHEAGKGLIGRIDRLVNDELFPALEHEGIHLTDYSDLSDEDRAYLSTTFDEEIYPVLTPLAVDPSHPFPFISNLSLNLAVELERPTTSDTEFARVKVPGILARFIRIRDEERFVPLEQVIGAHLHQLFSGSKIVDHFFFRVTRNADIAVEEEEAKDLLEAMESVLRFRQRSATAVRLEIDGRMSDSILNLLATELGVSSANVFRRTTPLDLGGLWDIYNLSRPELKDDPWTPTTQPRIADHGDRPTDFFAEISKGDILVHHPYESFATSTGAFLAQAAQDPNVLAIKQTLYRTSIPVDPALGGEEAIVRSLIAAAEAGKQVVVLVELKARFDEAANISWAKLLESAGVHVVYGVPGLKTHTKTLLVIRREREGLKRYAHIGTGNYNPNTARLYEDLGLFTADPDIGADLSELFNALTGFAAAPQYRKLLVAPHHLREEITRRIRQQADRGADGRILMKLNHLIDPDIIDELYAASAAGCRVELIVRGVCGVRAGVPGLSQNITLRSIVGRFLEHSRIIRFGTVGDGAEYYLGSADMMQRNLNARVEVLAPITDPSLQDRVDGIIDTLLTDDTLAWQQTNGEWQPVPHMGGIGTHASLMEAALERTRGADSR</sequence>
<dbReference type="NCBIfam" id="TIGR03705">
    <property type="entry name" value="poly_P_kin"/>
    <property type="match status" value="1"/>
</dbReference>
<dbReference type="InterPro" id="IPR025200">
    <property type="entry name" value="PPK_C_dom2"/>
</dbReference>
<dbReference type="PANTHER" id="PTHR30218">
    <property type="entry name" value="POLYPHOSPHATE KINASE"/>
    <property type="match status" value="1"/>
</dbReference>
<keyword evidence="4" id="KW-0547">Nucleotide-binding</keyword>
<accession>A0A3B0RV09</accession>
<dbReference type="SUPFAM" id="SSF56024">
    <property type="entry name" value="Phospholipase D/nuclease"/>
    <property type="match status" value="2"/>
</dbReference>
<dbReference type="GO" id="GO:0009358">
    <property type="term" value="C:polyphosphate kinase complex"/>
    <property type="evidence" value="ECO:0007669"/>
    <property type="project" value="InterPro"/>
</dbReference>
<dbReference type="PANTHER" id="PTHR30218:SF0">
    <property type="entry name" value="POLYPHOSPHATE KINASE"/>
    <property type="match status" value="1"/>
</dbReference>
<keyword evidence="5 11" id="KW-0418">Kinase</keyword>
<dbReference type="InterPro" id="IPR003414">
    <property type="entry name" value="PP_kinase"/>
</dbReference>
<dbReference type="InterPro" id="IPR024953">
    <property type="entry name" value="PP_kinase_middle"/>
</dbReference>
<dbReference type="InterPro" id="IPR036832">
    <property type="entry name" value="PPK_N_dom_sf"/>
</dbReference>
<evidence type="ECO:0000259" key="10">
    <source>
        <dbReference type="Pfam" id="PF17941"/>
    </source>
</evidence>
<dbReference type="InterPro" id="IPR041108">
    <property type="entry name" value="PP_kinase_C_1"/>
</dbReference>
<dbReference type="NCBIfam" id="NF003921">
    <property type="entry name" value="PRK05443.2-2"/>
    <property type="match status" value="1"/>
</dbReference>
<dbReference type="HAMAP" id="MF_00347">
    <property type="entry name" value="Polyphosphate_kinase"/>
    <property type="match status" value="1"/>
</dbReference>
<dbReference type="AlphaFoldDB" id="A0A3B0RV09"/>
<dbReference type="EMBL" id="UOEK01000123">
    <property type="protein sequence ID" value="VAV97624.1"/>
    <property type="molecule type" value="Genomic_DNA"/>
</dbReference>
<dbReference type="NCBIfam" id="NF003918">
    <property type="entry name" value="PRK05443.1-2"/>
    <property type="match status" value="1"/>
</dbReference>
<dbReference type="GO" id="GO:0005524">
    <property type="term" value="F:ATP binding"/>
    <property type="evidence" value="ECO:0007669"/>
    <property type="project" value="UniProtKB-KW"/>
</dbReference>
<evidence type="ECO:0000256" key="4">
    <source>
        <dbReference type="ARBA" id="ARBA00022741"/>
    </source>
</evidence>
<dbReference type="InterPro" id="IPR025198">
    <property type="entry name" value="PPK_N_dom"/>
</dbReference>
<dbReference type="Pfam" id="PF13089">
    <property type="entry name" value="PP_kinase_N"/>
    <property type="match status" value="1"/>
</dbReference>
<keyword evidence="3 11" id="KW-0808">Transferase</keyword>
<evidence type="ECO:0000256" key="2">
    <source>
        <dbReference type="ARBA" id="ARBA00022553"/>
    </source>
</evidence>
<dbReference type="SUPFAM" id="SSF140356">
    <property type="entry name" value="PPK N-terminal domain-like"/>
    <property type="match status" value="1"/>
</dbReference>
<dbReference type="Gene3D" id="3.30.870.10">
    <property type="entry name" value="Endonuclease Chain A"/>
    <property type="match status" value="2"/>
</dbReference>
<feature type="domain" description="Polyphosphate kinase middle" evidence="7">
    <location>
        <begin position="124"/>
        <end position="300"/>
    </location>
</feature>
<dbReference type="Pfam" id="PF02503">
    <property type="entry name" value="PP_kinase"/>
    <property type="match status" value="1"/>
</dbReference>
<dbReference type="GO" id="GO:0008976">
    <property type="term" value="F:polyphosphate kinase activity"/>
    <property type="evidence" value="ECO:0007669"/>
    <property type="project" value="UniProtKB-EC"/>
</dbReference>
<name>A0A3B0RV09_9ZZZZ</name>
<feature type="domain" description="Polyphosphate kinase C-terminal" evidence="10">
    <location>
        <begin position="331"/>
        <end position="502"/>
    </location>
</feature>
<keyword evidence="6" id="KW-0067">ATP-binding</keyword>
<dbReference type="Gene3D" id="1.20.58.310">
    <property type="entry name" value="Polyphosphate kinase N-terminal domain"/>
    <property type="match status" value="1"/>
</dbReference>
<dbReference type="Pfam" id="PF13090">
    <property type="entry name" value="PP_kinase_C"/>
    <property type="match status" value="1"/>
</dbReference>
<dbReference type="EC" id="2.7.4.1" evidence="1"/>
<proteinExistence type="inferred from homology"/>
<evidence type="ECO:0000313" key="11">
    <source>
        <dbReference type="EMBL" id="VAV97624.1"/>
    </source>
</evidence>
<reference evidence="11" key="1">
    <citation type="submission" date="2018-06" db="EMBL/GenBank/DDBJ databases">
        <authorList>
            <person name="Zhirakovskaya E."/>
        </authorList>
    </citation>
    <scope>NUCLEOTIDE SEQUENCE</scope>
</reference>
<evidence type="ECO:0000259" key="8">
    <source>
        <dbReference type="Pfam" id="PF13089"/>
    </source>
</evidence>
<dbReference type="PIRSF" id="PIRSF015589">
    <property type="entry name" value="PP_kinase"/>
    <property type="match status" value="1"/>
</dbReference>
<evidence type="ECO:0000256" key="6">
    <source>
        <dbReference type="ARBA" id="ARBA00022840"/>
    </source>
</evidence>
<dbReference type="Gene3D" id="3.30.1840.10">
    <property type="entry name" value="Polyphosphate kinase middle domain"/>
    <property type="match status" value="1"/>
</dbReference>
<dbReference type="Pfam" id="PF17941">
    <property type="entry name" value="PP_kinase_C_1"/>
    <property type="match status" value="1"/>
</dbReference>
<dbReference type="InterPro" id="IPR036830">
    <property type="entry name" value="PP_kinase_middle_dom_sf"/>
</dbReference>
<gene>
    <name evidence="11" type="ORF">MNBD_ACTINO02-598</name>
</gene>